<proteinExistence type="predicted"/>
<reference evidence="4" key="3">
    <citation type="submission" date="2011-02" db="EMBL/GenBank/DDBJ databases">
        <title>Whole genome sequencing of Leishmania donovani clinical lines reveals dynamic variation related to drug resistance.</title>
        <authorList>
            <person name="Downing T."/>
            <person name="Imamura H."/>
            <person name="Sanders M."/>
            <person name="Decuypere S."/>
            <person name="Hertz-Fowler C."/>
            <person name="Clark T.G."/>
            <person name="Rijal S."/>
            <person name="Sundar S."/>
            <person name="Quail M.A."/>
            <person name="De Doncker S."/>
            <person name="Maes I."/>
            <person name="Vanaerschot M."/>
            <person name="Stark O."/>
            <person name="Schonian G."/>
            <person name="Dujardin J.C."/>
            <person name="Berriman M."/>
        </authorList>
    </citation>
    <scope>NUCLEOTIDE SEQUENCE [LARGE SCALE GENOMIC DNA]</scope>
    <source>
        <strain evidence="4">BPK282A1</strain>
    </source>
</reference>
<keyword evidence="5" id="KW-1185">Reference proteome</keyword>
<evidence type="ECO:0000313" key="4">
    <source>
        <dbReference type="Proteomes" id="UP000008980"/>
    </source>
</evidence>
<reference evidence="3" key="5">
    <citation type="submission" date="2019-02" db="EMBL/GenBank/DDBJ databases">
        <title>FDA dAtabase for Regulatory Grade micrObial Sequences (FDA-ARGOS): Supporting development and validation of Infectious Disease Dx tests.</title>
        <authorList>
            <person name="Duncan R."/>
            <person name="Fisher C."/>
            <person name="Tallon L.J."/>
            <person name="Sadzewicz L."/>
            <person name="Sengamalay N."/>
            <person name="Ott S."/>
            <person name="Godinez A."/>
            <person name="Nagaraj S."/>
            <person name="Nadendla S."/>
            <person name="Sichtig H."/>
        </authorList>
    </citation>
    <scope>NUCLEOTIDE SEQUENCE</scope>
    <source>
        <strain evidence="3">FDAARGOS_361</strain>
    </source>
</reference>
<organism evidence="1 5">
    <name type="scientific">Leishmania donovani</name>
    <dbReference type="NCBI Taxonomy" id="5661"/>
    <lineage>
        <taxon>Eukaryota</taxon>
        <taxon>Discoba</taxon>
        <taxon>Euglenozoa</taxon>
        <taxon>Kinetoplastea</taxon>
        <taxon>Metakinetoplastina</taxon>
        <taxon>Trypanosomatida</taxon>
        <taxon>Trypanosomatidae</taxon>
        <taxon>Leishmaniinae</taxon>
        <taxon>Leishmania</taxon>
    </lineage>
</organism>
<evidence type="ECO:0000313" key="5">
    <source>
        <dbReference type="Proteomes" id="UP000274082"/>
    </source>
</evidence>
<gene>
    <name evidence="3" type="ORF">CGC21_12515</name>
    <name evidence="2" type="ORF">LDBPK_360380</name>
    <name evidence="1" type="ORF">LdCL_360008600</name>
</gene>
<dbReference type="Proteomes" id="UP000318447">
    <property type="component" value="Unassembled WGS sequence"/>
</dbReference>
<dbReference type="EMBL" id="FR799623">
    <property type="protein sequence ID" value="CBZ38476.1"/>
    <property type="molecule type" value="Genomic_DNA"/>
</dbReference>
<reference evidence="2 4" key="1">
    <citation type="journal article" date="2011" name="Genome Res.">
        <title>Whole genome sequencing of multiple Leishmania donovani clinical isolates provides insights into population structure and mechanisms of drug resistance.</title>
        <authorList>
            <person name="Downing T."/>
            <person name="Imamura H."/>
            <person name="Decuypere S."/>
            <person name="Clark T.G."/>
            <person name="Coombs G.H."/>
            <person name="Cotton J.A."/>
            <person name="Hilley J.D."/>
            <person name="de Doncker S."/>
            <person name="Maes I."/>
            <person name="Mottram J.C."/>
            <person name="Quail M.A."/>
            <person name="Rijal S."/>
            <person name="Sanders M."/>
            <person name="Schonian G."/>
            <person name="Stark O."/>
            <person name="Sundar S."/>
            <person name="Vanaerschot M."/>
            <person name="Hertz-Fowler C."/>
            <person name="Dujardin J.C."/>
            <person name="Berriman M."/>
        </authorList>
    </citation>
    <scope>NUCLEOTIDE SEQUENCE [LARGE SCALE GENOMIC DNA]</scope>
    <source>
        <strain evidence="2 4">BPK282A1</strain>
    </source>
</reference>
<dbReference type="PROSITE" id="PS50096">
    <property type="entry name" value="IQ"/>
    <property type="match status" value="1"/>
</dbReference>
<sequence length="503" mass="56578">MQKPRTVSATTLPQVAAVPRPPMSGVAAAALHHRSYHVAVTASSRPRRVSLNAPRHVPKYIFTEPTSVPWPRSLRGAHDICATVSHSRQRTLCKTSEGSVLKARPRTVSAADSAKVLAIRGVPFAADKLGTGKDEDSSQLNDGFDGGLSSSTLTTCSPKGPRHQPIQPGRMLKLQLDTAAIEDELKLSANSKSATAVSPTTPRPDKLAAYHALRLLFVPIWKLYRFHKQMVRATAIVAKHVLLKVHWRRHRRSERATDTFLHLLRIPRTKLRCAAHLLEGRVVRIQRAFRRHRARVQAVVELNYRKVRRDVEEAYWEAVVTQHEAELAVQQRPFSPVPKAVREVFGARAEARARFGSIQRRTCLLSSAEKSSYDAAAPSCELDVYSFHMIGRLPESLLRFEMTSAVFAQLRRSAARAHLMDDFSETRARRAGMESLMEPGDITPTNTAFVRSRGKCRAQMPRFLPESVYAAILNNTCYLTSLMRDDRKLRAHLRQREHHLESY</sequence>
<dbReference type="GeneID" id="13388040"/>
<dbReference type="RefSeq" id="XP_003865154.1">
    <property type="nucleotide sequence ID" value="XM_003865106.1"/>
</dbReference>
<reference evidence="6" key="6">
    <citation type="submission" date="2019-02" db="EMBL/GenBank/DDBJ databases">
        <title>FDA dAtabase for Regulatory Grade micrObial Sequences (FDA-ARGOS): Supporting development and validation of Infectious Disease Dx tests.</title>
        <authorList>
            <person name="Duncan R."/>
            <person name="Fisher C."/>
            <person name="Tallon L."/>
            <person name="Sadzewicz L."/>
            <person name="Sengamalay N."/>
            <person name="Ott S."/>
            <person name="Godinez A."/>
            <person name="Nagaraj S."/>
            <person name="Vavikolanu K."/>
            <person name="Nadendla S."/>
            <person name="Aluvathingal J."/>
            <person name="Sichtig H."/>
        </authorList>
    </citation>
    <scope>NUCLEOTIDE SEQUENCE [LARGE SCALE GENOMIC DNA]</scope>
    <source>
        <strain evidence="6">FDAARGOS_361</strain>
    </source>
</reference>
<protein>
    <submittedName>
        <fullName evidence="1">Uncharacterized protein</fullName>
    </submittedName>
</protein>
<dbReference type="Proteomes" id="UP000008980">
    <property type="component" value="Chromosome 36"/>
</dbReference>
<evidence type="ECO:0000313" key="6">
    <source>
        <dbReference type="Proteomes" id="UP000318447"/>
    </source>
</evidence>
<dbReference type="VEuPathDB" id="TriTrypDB:LDHU3_36.0500"/>
<accession>A0A3Q8IJS5</accession>
<dbReference type="VEuPathDB" id="TriTrypDB:LdCL_360008600"/>
<dbReference type="VEuPathDB" id="TriTrypDB:LdBPK_360380.1"/>
<dbReference type="OMA" id="RFHKQMV"/>
<reference evidence="2" key="2">
    <citation type="submission" date="2011-01" db="EMBL/GenBank/DDBJ databases">
        <authorList>
            <person name="Zhao B.P."/>
            <person name="Ren Z.A."/>
            <person name="Li C.D."/>
        </authorList>
    </citation>
    <scope>NUCLEOTIDE SEQUENCE</scope>
    <source>
        <strain evidence="2">BPK282A1</strain>
    </source>
</reference>
<dbReference type="EMBL" id="CP029535">
    <property type="protein sequence ID" value="AYU83380.1"/>
    <property type="molecule type" value="Genomic_DNA"/>
</dbReference>
<dbReference type="AlphaFoldDB" id="A0A3Q8IJS5"/>
<evidence type="ECO:0000313" key="3">
    <source>
        <dbReference type="EMBL" id="TPP48153.1"/>
    </source>
</evidence>
<dbReference type="KEGG" id="ldo:LDBPK_360380"/>
<dbReference type="Proteomes" id="UP000274082">
    <property type="component" value="Chromosome 36"/>
</dbReference>
<name>A0A3Q8IJS5_LEIDO</name>
<accession>E9BT97</accession>
<dbReference type="EMBL" id="RHLC01000054">
    <property type="protein sequence ID" value="TPP48153.1"/>
    <property type="molecule type" value="Genomic_DNA"/>
</dbReference>
<evidence type="ECO:0000313" key="2">
    <source>
        <dbReference type="EMBL" id="CBZ38476.1"/>
    </source>
</evidence>
<reference evidence="1 5" key="4">
    <citation type="journal article" date="2018" name="Sci. Rep.">
        <title>A complete Leishmania donovani reference genome identifies novel genetic variations associated with virulence.</title>
        <authorList>
            <person name="Lypaczewski P."/>
            <person name="Hoshizaki J."/>
            <person name="Zhang W.-W."/>
            <person name="McCall L.-I."/>
            <person name="Torcivia-Rodriguez J."/>
            <person name="Simonyan V."/>
            <person name="Kaur A."/>
            <person name="Dewar K."/>
            <person name="Matlashewski G."/>
        </authorList>
    </citation>
    <scope>NUCLEOTIDE SEQUENCE [LARGE SCALE GENOMIC DNA]</scope>
    <source>
        <strain evidence="1 5">LdCL</strain>
    </source>
</reference>
<dbReference type="OrthoDB" id="263296at2759"/>
<evidence type="ECO:0000313" key="1">
    <source>
        <dbReference type="EMBL" id="AYU83380.1"/>
    </source>
</evidence>